<dbReference type="InterPro" id="IPR050251">
    <property type="entry name" value="HpcH-HpaI_aldolase"/>
</dbReference>
<evidence type="ECO:0000256" key="1">
    <source>
        <dbReference type="ARBA" id="ARBA00005568"/>
    </source>
</evidence>
<accession>A0A0W8FXK2</accession>
<dbReference type="EMBL" id="LNQE01000647">
    <property type="protein sequence ID" value="KUG25590.1"/>
    <property type="molecule type" value="Genomic_DNA"/>
</dbReference>
<dbReference type="GO" id="GO:0016832">
    <property type="term" value="F:aldehyde-lyase activity"/>
    <property type="evidence" value="ECO:0007669"/>
    <property type="project" value="TreeGrafter"/>
</dbReference>
<evidence type="ECO:0000313" key="5">
    <source>
        <dbReference type="EMBL" id="KUG25590.1"/>
    </source>
</evidence>
<dbReference type="SUPFAM" id="SSF51621">
    <property type="entry name" value="Phosphoenolpyruvate/pyruvate domain"/>
    <property type="match status" value="1"/>
</dbReference>
<dbReference type="PANTHER" id="PTHR30502:SF0">
    <property type="entry name" value="PHOSPHOENOLPYRUVATE CARBOXYLASE FAMILY PROTEIN"/>
    <property type="match status" value="1"/>
</dbReference>
<dbReference type="InterPro" id="IPR040442">
    <property type="entry name" value="Pyrv_kinase-like_dom_sf"/>
</dbReference>
<comment type="similarity">
    <text evidence="1">Belongs to the HpcH/HpaI aldolase family.</text>
</comment>
<dbReference type="GO" id="GO:0046872">
    <property type="term" value="F:metal ion binding"/>
    <property type="evidence" value="ECO:0007669"/>
    <property type="project" value="UniProtKB-KW"/>
</dbReference>
<dbReference type="InterPro" id="IPR005000">
    <property type="entry name" value="Aldolase/citrate-lyase_domain"/>
</dbReference>
<organism evidence="5">
    <name type="scientific">hydrocarbon metagenome</name>
    <dbReference type="NCBI Taxonomy" id="938273"/>
    <lineage>
        <taxon>unclassified sequences</taxon>
        <taxon>metagenomes</taxon>
        <taxon>ecological metagenomes</taxon>
    </lineage>
</organism>
<dbReference type="AlphaFoldDB" id="A0A0W8FXK2"/>
<evidence type="ECO:0000256" key="2">
    <source>
        <dbReference type="ARBA" id="ARBA00022723"/>
    </source>
</evidence>
<dbReference type="GO" id="GO:0005737">
    <property type="term" value="C:cytoplasm"/>
    <property type="evidence" value="ECO:0007669"/>
    <property type="project" value="TreeGrafter"/>
</dbReference>
<dbReference type="PANTHER" id="PTHR30502">
    <property type="entry name" value="2-KETO-3-DEOXY-L-RHAMNONATE ALDOLASE"/>
    <property type="match status" value="1"/>
</dbReference>
<gene>
    <name evidence="5" type="ORF">ASZ90_004586</name>
</gene>
<keyword evidence="2" id="KW-0479">Metal-binding</keyword>
<sequence length="308" mass="34276">MTTSLVAQDDYVDKNYQPKRINKSIELFEAGQQVYYRYTNAAEGYKEGLEMAQTWADYIVYDMEHRPLDFSRLRDFMKGLVDGGPTPSGHRTPAVIVVLPVLGLDENSFMGGSWMVQQALLQGVHGIHLPRARDPQAVIRYVQAARYPIHKQKIDEIGEGVRGWGSHKFAAWVWGISEEEYLTKADVWPLNPEGELMLGVKIEDPQALANAEVTLKTSGLAFAEHGPRDFGFSLGYLEGRADPPVPAGVSAAGDSVLALCKKYGLYFLDNVLPDNVKDRVDKGVMIGAGSNKEAAEVGRRYTKRKMPW</sequence>
<evidence type="ECO:0000256" key="3">
    <source>
        <dbReference type="ARBA" id="ARBA00023239"/>
    </source>
</evidence>
<dbReference type="Gene3D" id="3.20.20.60">
    <property type="entry name" value="Phosphoenolpyruvate-binding domains"/>
    <property type="match status" value="1"/>
</dbReference>
<comment type="caution">
    <text evidence="5">The sequence shown here is derived from an EMBL/GenBank/DDBJ whole genome shotgun (WGS) entry which is preliminary data.</text>
</comment>
<keyword evidence="3" id="KW-0456">Lyase</keyword>
<reference evidence="5" key="1">
    <citation type="journal article" date="2015" name="Proc. Natl. Acad. Sci. U.S.A.">
        <title>Networks of energetic and metabolic interactions define dynamics in microbial communities.</title>
        <authorList>
            <person name="Embree M."/>
            <person name="Liu J.K."/>
            <person name="Al-Bassam M.M."/>
            <person name="Zengler K."/>
        </authorList>
    </citation>
    <scope>NUCLEOTIDE SEQUENCE</scope>
</reference>
<dbReference type="InterPro" id="IPR015813">
    <property type="entry name" value="Pyrv/PenolPyrv_kinase-like_dom"/>
</dbReference>
<proteinExistence type="inferred from homology"/>
<feature type="domain" description="HpcH/HpaI aldolase/citrate lyase" evidence="4">
    <location>
        <begin position="56"/>
        <end position="275"/>
    </location>
</feature>
<name>A0A0W8FXK2_9ZZZZ</name>
<protein>
    <submittedName>
        <fullName evidence="5">2,4-dihydroxyhept-2-ene-1,7-dioic acid aldolase</fullName>
    </submittedName>
</protein>
<dbReference type="Pfam" id="PF03328">
    <property type="entry name" value="HpcH_HpaI"/>
    <property type="match status" value="1"/>
</dbReference>
<evidence type="ECO:0000259" key="4">
    <source>
        <dbReference type="Pfam" id="PF03328"/>
    </source>
</evidence>